<protein>
    <recommendedName>
        <fullName evidence="1">Ig-like domain-containing protein</fullName>
    </recommendedName>
</protein>
<dbReference type="PROSITE" id="PS50835">
    <property type="entry name" value="IG_LIKE"/>
    <property type="match status" value="1"/>
</dbReference>
<comment type="caution">
    <text evidence="2">The sequence shown here is derived from an EMBL/GenBank/DDBJ whole genome shotgun (WGS) entry which is preliminary data.</text>
</comment>
<dbReference type="InterPro" id="IPR013151">
    <property type="entry name" value="Immunoglobulin_dom"/>
</dbReference>
<keyword evidence="3" id="KW-1185">Reference proteome</keyword>
<dbReference type="EMBL" id="MRZV01000066">
    <property type="protein sequence ID" value="PIK60063.1"/>
    <property type="molecule type" value="Genomic_DNA"/>
</dbReference>
<evidence type="ECO:0000313" key="3">
    <source>
        <dbReference type="Proteomes" id="UP000230750"/>
    </source>
</evidence>
<name>A0A2G8LII2_STIJA</name>
<reference evidence="2 3" key="1">
    <citation type="journal article" date="2017" name="PLoS Biol.">
        <title>The sea cucumber genome provides insights into morphological evolution and visceral regeneration.</title>
        <authorList>
            <person name="Zhang X."/>
            <person name="Sun L."/>
            <person name="Yuan J."/>
            <person name="Sun Y."/>
            <person name="Gao Y."/>
            <person name="Zhang L."/>
            <person name="Li S."/>
            <person name="Dai H."/>
            <person name="Hamel J.F."/>
            <person name="Liu C."/>
            <person name="Yu Y."/>
            <person name="Liu S."/>
            <person name="Lin W."/>
            <person name="Guo K."/>
            <person name="Jin S."/>
            <person name="Xu P."/>
            <person name="Storey K.B."/>
            <person name="Huan P."/>
            <person name="Zhang T."/>
            <person name="Zhou Y."/>
            <person name="Zhang J."/>
            <person name="Lin C."/>
            <person name="Li X."/>
            <person name="Xing L."/>
            <person name="Huo D."/>
            <person name="Sun M."/>
            <person name="Wang L."/>
            <person name="Mercier A."/>
            <person name="Li F."/>
            <person name="Yang H."/>
            <person name="Xiang J."/>
        </authorList>
    </citation>
    <scope>NUCLEOTIDE SEQUENCE [LARGE SCALE GENOMIC DNA]</scope>
    <source>
        <strain evidence="2">Shaxun</strain>
        <tissue evidence="2">Muscle</tissue>
    </source>
</reference>
<proteinExistence type="predicted"/>
<accession>A0A2G8LII2</accession>
<organism evidence="2 3">
    <name type="scientific">Stichopus japonicus</name>
    <name type="common">Sea cucumber</name>
    <dbReference type="NCBI Taxonomy" id="307972"/>
    <lineage>
        <taxon>Eukaryota</taxon>
        <taxon>Metazoa</taxon>
        <taxon>Echinodermata</taxon>
        <taxon>Eleutherozoa</taxon>
        <taxon>Echinozoa</taxon>
        <taxon>Holothuroidea</taxon>
        <taxon>Aspidochirotacea</taxon>
        <taxon>Aspidochirotida</taxon>
        <taxon>Stichopodidae</taxon>
        <taxon>Apostichopus</taxon>
    </lineage>
</organism>
<dbReference type="Proteomes" id="UP000230750">
    <property type="component" value="Unassembled WGS sequence"/>
</dbReference>
<sequence length="201" mass="22858">MDQYTFDCEVTEPGRGSTELDIESNSSTLRCSAFNGLNITAENNIYVVEASYPAKVYLNSQSSLSIRPGDTVNISCTVDGNLEPDVYIQLKDTSEEWETLSLRPFEIQTYVNKTTILAFQLHVNEKVIAHQYRCIANNISELFVWSNDLILACKKDFSEVLVENMALLLPFWYNYWLLYCCIVSTQRPFERTTDASAKNGS</sequence>
<dbReference type="AlphaFoldDB" id="A0A2G8LII2"/>
<dbReference type="InterPro" id="IPR007110">
    <property type="entry name" value="Ig-like_dom"/>
</dbReference>
<evidence type="ECO:0000313" key="2">
    <source>
        <dbReference type="EMBL" id="PIK60063.1"/>
    </source>
</evidence>
<dbReference type="Pfam" id="PF00047">
    <property type="entry name" value="ig"/>
    <property type="match status" value="1"/>
</dbReference>
<evidence type="ECO:0000259" key="1">
    <source>
        <dbReference type="PROSITE" id="PS50835"/>
    </source>
</evidence>
<gene>
    <name evidence="2" type="ORF">BSL78_02968</name>
</gene>
<feature type="domain" description="Ig-like" evidence="1">
    <location>
        <begin position="53"/>
        <end position="138"/>
    </location>
</feature>
<dbReference type="InterPro" id="IPR036179">
    <property type="entry name" value="Ig-like_dom_sf"/>
</dbReference>
<dbReference type="SUPFAM" id="SSF48726">
    <property type="entry name" value="Immunoglobulin"/>
    <property type="match status" value="1"/>
</dbReference>